<dbReference type="GO" id="GO:0004475">
    <property type="term" value="F:mannose-1-phosphate guanylyltransferase (GTP) activity"/>
    <property type="evidence" value="ECO:0007669"/>
    <property type="project" value="TreeGrafter"/>
</dbReference>
<sequence>MALHILVLAGGSGTRLWPLSRRALPKHLLPLGPDGQTLLRATVERVAPLADEVHVVTAAEQAEACAVALDGTAEAVAIIAEPSARGTGPALGLAVHQIVHRDPDALIVSVHADHHIDDTEAYRAAVLAVAGWAAATGGLAAIGLTPTFPSTGLGYIAVGAAESPGRWISPPGPTTDPVLLAAASALPAAHADAFVEKPPLDRATAFVEDGDHLWNLGLFAWTASAFLAELRATDARLDAELHAVVEAQAAGDEKGAAEIYARLPAIAVDPLLMEGSAHLTVVRAGFGWSDLGSWSDLL</sequence>
<dbReference type="Proteomes" id="UP000606991">
    <property type="component" value="Unassembled WGS sequence"/>
</dbReference>
<dbReference type="Pfam" id="PF00483">
    <property type="entry name" value="NTP_transferase"/>
    <property type="match status" value="1"/>
</dbReference>
<gene>
    <name evidence="2" type="ORF">JF886_10355</name>
</gene>
<dbReference type="SUPFAM" id="SSF53448">
    <property type="entry name" value="Nucleotide-diphospho-sugar transferases"/>
    <property type="match status" value="1"/>
</dbReference>
<organism evidence="2 3">
    <name type="scientific">Candidatus Aeolococcus gillhamiae</name>
    <dbReference type="NCBI Taxonomy" id="3127015"/>
    <lineage>
        <taxon>Bacteria</taxon>
        <taxon>Bacillati</taxon>
        <taxon>Candidatus Dormiibacterota</taxon>
        <taxon>Candidatus Dormibacteria</taxon>
        <taxon>Candidatus Aeolococcales</taxon>
        <taxon>Candidatus Aeolococcaceae</taxon>
        <taxon>Candidatus Aeolococcus</taxon>
    </lineage>
</organism>
<dbReference type="InterPro" id="IPR005835">
    <property type="entry name" value="NTP_transferase_dom"/>
</dbReference>
<evidence type="ECO:0000313" key="2">
    <source>
        <dbReference type="EMBL" id="MBJ7595243.1"/>
    </source>
</evidence>
<dbReference type="InterPro" id="IPR029044">
    <property type="entry name" value="Nucleotide-diphossugar_trans"/>
</dbReference>
<dbReference type="InterPro" id="IPR051161">
    <property type="entry name" value="Mannose-6P_isomerase_type2"/>
</dbReference>
<comment type="caution">
    <text evidence="2">The sequence shown here is derived from an EMBL/GenBank/DDBJ whole genome shotgun (WGS) entry which is preliminary data.</text>
</comment>
<proteinExistence type="predicted"/>
<dbReference type="PANTHER" id="PTHR46390">
    <property type="entry name" value="MANNOSE-1-PHOSPHATE GUANYLYLTRANSFERASE"/>
    <property type="match status" value="1"/>
</dbReference>
<keyword evidence="2" id="KW-0808">Transferase</keyword>
<evidence type="ECO:0000259" key="1">
    <source>
        <dbReference type="Pfam" id="PF00483"/>
    </source>
</evidence>
<feature type="non-terminal residue" evidence="2">
    <location>
        <position position="298"/>
    </location>
</feature>
<dbReference type="AlphaFoldDB" id="A0A934K1Q1"/>
<reference evidence="2 3" key="1">
    <citation type="submission" date="2020-10" db="EMBL/GenBank/DDBJ databases">
        <title>Ca. Dormibacterota MAGs.</title>
        <authorList>
            <person name="Montgomery K."/>
        </authorList>
    </citation>
    <scope>NUCLEOTIDE SEQUENCE [LARGE SCALE GENOMIC DNA]</scope>
    <source>
        <strain evidence="2">SC8812_S17_18</strain>
    </source>
</reference>
<dbReference type="Gene3D" id="3.90.550.10">
    <property type="entry name" value="Spore Coat Polysaccharide Biosynthesis Protein SpsA, Chain A"/>
    <property type="match status" value="1"/>
</dbReference>
<dbReference type="EMBL" id="JAEKNS010000107">
    <property type="protein sequence ID" value="MBJ7595243.1"/>
    <property type="molecule type" value="Genomic_DNA"/>
</dbReference>
<accession>A0A934K1Q1</accession>
<dbReference type="RefSeq" id="WP_337312174.1">
    <property type="nucleotide sequence ID" value="NZ_JAEKNS010000107.1"/>
</dbReference>
<evidence type="ECO:0000313" key="3">
    <source>
        <dbReference type="Proteomes" id="UP000606991"/>
    </source>
</evidence>
<dbReference type="GO" id="GO:0009298">
    <property type="term" value="P:GDP-mannose biosynthetic process"/>
    <property type="evidence" value="ECO:0007669"/>
    <property type="project" value="TreeGrafter"/>
</dbReference>
<name>A0A934K1Q1_9BACT</name>
<feature type="domain" description="Nucleotidyl transferase" evidence="1">
    <location>
        <begin position="6"/>
        <end position="298"/>
    </location>
</feature>
<protein>
    <submittedName>
        <fullName evidence="2">NTP transferase domain-containing protein</fullName>
    </submittedName>
</protein>
<dbReference type="PANTHER" id="PTHR46390:SF1">
    <property type="entry name" value="MANNOSE-1-PHOSPHATE GUANYLYLTRANSFERASE"/>
    <property type="match status" value="1"/>
</dbReference>